<dbReference type="Pfam" id="PF02909">
    <property type="entry name" value="TetR_C_1"/>
    <property type="match status" value="1"/>
</dbReference>
<keyword evidence="4" id="KW-0804">Transcription</keyword>
<dbReference type="InterPro" id="IPR001647">
    <property type="entry name" value="HTH_TetR"/>
</dbReference>
<dbReference type="PANTHER" id="PTHR30055:SF151">
    <property type="entry name" value="TRANSCRIPTIONAL REGULATORY PROTEIN"/>
    <property type="match status" value="1"/>
</dbReference>
<feature type="DNA-binding region" description="H-T-H motif" evidence="5">
    <location>
        <begin position="33"/>
        <end position="52"/>
    </location>
</feature>
<evidence type="ECO:0000313" key="8">
    <source>
        <dbReference type="Proteomes" id="UP000285768"/>
    </source>
</evidence>
<evidence type="ECO:0000313" key="7">
    <source>
        <dbReference type="EMBL" id="QAB18949.1"/>
    </source>
</evidence>
<evidence type="ECO:0000256" key="1">
    <source>
        <dbReference type="ARBA" id="ARBA00022491"/>
    </source>
</evidence>
<dbReference type="InterPro" id="IPR003012">
    <property type="entry name" value="Tet_transcr_reg_TetR"/>
</dbReference>
<dbReference type="PROSITE" id="PS50977">
    <property type="entry name" value="HTH_TETR_2"/>
    <property type="match status" value="1"/>
</dbReference>
<keyword evidence="1" id="KW-0678">Repressor</keyword>
<sequence length="212" mass="23711">MTGPRAVRQHITEERIVEAALALIHDEPSGSFTLAKLAKRLHISAPTIYSHVPNKQYIIERVRSRVVAEIDCSSFERLPWDEALADWARSYANAFVKHPETIPLLTTNPVQAPELVRQYEVIATALLEAGWPPDEIIAVFTVVESFVMGSVLDLVAPVQMVQPADGEEYPLLRSLLGESADVLRAQHTFELGIETMIDGLRRRLERVAVRPV</sequence>
<dbReference type="Proteomes" id="UP000285768">
    <property type="component" value="Chromosome"/>
</dbReference>
<dbReference type="Gene3D" id="1.10.357.10">
    <property type="entry name" value="Tetracycline Repressor, domain 2"/>
    <property type="match status" value="1"/>
</dbReference>
<dbReference type="SUPFAM" id="SSF48498">
    <property type="entry name" value="Tetracyclin repressor-like, C-terminal domain"/>
    <property type="match status" value="1"/>
</dbReference>
<dbReference type="InterPro" id="IPR009057">
    <property type="entry name" value="Homeodomain-like_sf"/>
</dbReference>
<evidence type="ECO:0000256" key="4">
    <source>
        <dbReference type="ARBA" id="ARBA00023163"/>
    </source>
</evidence>
<name>A0ABX5QIL3_9MICO</name>
<dbReference type="InterPro" id="IPR004111">
    <property type="entry name" value="Repressor_TetR_C"/>
</dbReference>
<dbReference type="PANTHER" id="PTHR30055">
    <property type="entry name" value="HTH-TYPE TRANSCRIPTIONAL REGULATOR RUTR"/>
    <property type="match status" value="1"/>
</dbReference>
<reference evidence="7 8" key="1">
    <citation type="submission" date="2019-01" db="EMBL/GenBank/DDBJ databases">
        <title>Leucobacter muris sp. nov. isolated from the nose of a laboratory mouse.</title>
        <authorList>
            <person name="Benga L."/>
            <person name="Sproeer C."/>
            <person name="Schumann P."/>
            <person name="Verbarg S."/>
            <person name="Bunk B."/>
            <person name="Engelhardt E."/>
            <person name="Benten P.M."/>
            <person name="Sager M."/>
        </authorList>
    </citation>
    <scope>NUCLEOTIDE SEQUENCE [LARGE SCALE GENOMIC DNA]</scope>
    <source>
        <strain evidence="7 8">DSM 101948</strain>
    </source>
</reference>
<protein>
    <submittedName>
        <fullName evidence="7">TetR/AcrR family transcriptional regulator</fullName>
    </submittedName>
</protein>
<dbReference type="PRINTS" id="PR00400">
    <property type="entry name" value="TETREPRESSOR"/>
</dbReference>
<evidence type="ECO:0000256" key="2">
    <source>
        <dbReference type="ARBA" id="ARBA00023015"/>
    </source>
</evidence>
<keyword evidence="8" id="KW-1185">Reference proteome</keyword>
<dbReference type="InterPro" id="IPR050109">
    <property type="entry name" value="HTH-type_TetR-like_transc_reg"/>
</dbReference>
<dbReference type="InterPro" id="IPR036271">
    <property type="entry name" value="Tet_transcr_reg_TetR-rel_C_sf"/>
</dbReference>
<dbReference type="RefSeq" id="WP_128387648.1">
    <property type="nucleotide sequence ID" value="NZ_CP035037.1"/>
</dbReference>
<evidence type="ECO:0000259" key="6">
    <source>
        <dbReference type="PROSITE" id="PS50977"/>
    </source>
</evidence>
<accession>A0ABX5QIL3</accession>
<organism evidence="7 8">
    <name type="scientific">Leucobacter muris</name>
    <dbReference type="NCBI Taxonomy" id="1935379"/>
    <lineage>
        <taxon>Bacteria</taxon>
        <taxon>Bacillati</taxon>
        <taxon>Actinomycetota</taxon>
        <taxon>Actinomycetes</taxon>
        <taxon>Micrococcales</taxon>
        <taxon>Microbacteriaceae</taxon>
        <taxon>Leucobacter</taxon>
    </lineage>
</organism>
<keyword evidence="2" id="KW-0805">Transcription regulation</keyword>
<dbReference type="EMBL" id="CP035037">
    <property type="protein sequence ID" value="QAB18949.1"/>
    <property type="molecule type" value="Genomic_DNA"/>
</dbReference>
<keyword evidence="3 5" id="KW-0238">DNA-binding</keyword>
<evidence type="ECO:0000256" key="3">
    <source>
        <dbReference type="ARBA" id="ARBA00023125"/>
    </source>
</evidence>
<proteinExistence type="predicted"/>
<dbReference type="Pfam" id="PF00440">
    <property type="entry name" value="TetR_N"/>
    <property type="match status" value="1"/>
</dbReference>
<feature type="domain" description="HTH tetR-type" evidence="6">
    <location>
        <begin position="10"/>
        <end position="70"/>
    </location>
</feature>
<evidence type="ECO:0000256" key="5">
    <source>
        <dbReference type="PROSITE-ProRule" id="PRU00335"/>
    </source>
</evidence>
<dbReference type="SUPFAM" id="SSF46689">
    <property type="entry name" value="Homeodomain-like"/>
    <property type="match status" value="1"/>
</dbReference>
<gene>
    <name evidence="7" type="ORF">Leucomu_14420</name>
</gene>